<name>A0ABT5VCF0_9BACI</name>
<evidence type="ECO:0000313" key="4">
    <source>
        <dbReference type="EMBL" id="MDE5412153.1"/>
    </source>
</evidence>
<dbReference type="InterPro" id="IPR002491">
    <property type="entry name" value="ABC_transptr_periplasmic_BD"/>
</dbReference>
<reference evidence="4" key="1">
    <citation type="submission" date="2024-05" db="EMBL/GenBank/DDBJ databases">
        <title>Alkalihalobacillus sp. strain MEB203 novel alkaliphilic bacterium from Lonar Lake, India.</title>
        <authorList>
            <person name="Joshi A."/>
            <person name="Thite S."/>
            <person name="Mengade P."/>
        </authorList>
    </citation>
    <scope>NUCLEOTIDE SEQUENCE</scope>
    <source>
        <strain evidence="4">MEB 203</strain>
    </source>
</reference>
<gene>
    <name evidence="4" type="ORF">N7Z68_01975</name>
</gene>
<dbReference type="Proteomes" id="UP001148125">
    <property type="component" value="Unassembled WGS sequence"/>
</dbReference>
<protein>
    <submittedName>
        <fullName evidence="4">ABC transporter substrate-binding protein</fullName>
    </submittedName>
</protein>
<evidence type="ECO:0000256" key="1">
    <source>
        <dbReference type="ARBA" id="ARBA00008814"/>
    </source>
</evidence>
<feature type="signal peptide" evidence="2">
    <location>
        <begin position="1"/>
        <end position="23"/>
    </location>
</feature>
<evidence type="ECO:0000259" key="3">
    <source>
        <dbReference type="PROSITE" id="PS50983"/>
    </source>
</evidence>
<dbReference type="PANTHER" id="PTHR30535">
    <property type="entry name" value="VITAMIN B12-BINDING PROTEIN"/>
    <property type="match status" value="1"/>
</dbReference>
<sequence length="337" mass="37664">MKKINKMKSILSAIILTSTLLVGCGQETGTNEEVTTTNSSQVKEVEKVDQNEYKSFEIENNEQLLMFTEAPKRAVTLNQHVTEVMLALGLEEFMVGTAYLDDAVLPEFKEAYESIPVLSDRYPSQEVFLAEEPDFAYAGWGSAFREDNIGTVEQLKEFGVNAYLHESSSKVGPTIDDIYSDILNVARIFNVEERGAQLIASMEEELSKIQKNIPQITEKKKVFVFDSGDTAPFTVAQNFLNSLITLAGAENIFSEIDKNWAEVSWEEVVDRDPEVIIIVDYGETTAEEKKETLLRHPALEDVTGIKNENFIVIPLSAVAEGIRAPYALEILVNGLYK</sequence>
<dbReference type="PROSITE" id="PS50983">
    <property type="entry name" value="FE_B12_PBP"/>
    <property type="match status" value="1"/>
</dbReference>
<evidence type="ECO:0000256" key="2">
    <source>
        <dbReference type="SAM" id="SignalP"/>
    </source>
</evidence>
<evidence type="ECO:0000313" key="5">
    <source>
        <dbReference type="Proteomes" id="UP001148125"/>
    </source>
</evidence>
<dbReference type="CDD" id="cd01148">
    <property type="entry name" value="TroA_a"/>
    <property type="match status" value="1"/>
</dbReference>
<comment type="caution">
    <text evidence="4">The sequence shown here is derived from an EMBL/GenBank/DDBJ whole genome shotgun (WGS) entry which is preliminary data.</text>
</comment>
<dbReference type="PROSITE" id="PS51257">
    <property type="entry name" value="PROKAR_LIPOPROTEIN"/>
    <property type="match status" value="1"/>
</dbReference>
<dbReference type="SUPFAM" id="SSF53807">
    <property type="entry name" value="Helical backbone' metal receptor"/>
    <property type="match status" value="1"/>
</dbReference>
<organism evidence="4 5">
    <name type="scientific">Alkalihalobacterium chitinilyticum</name>
    <dbReference type="NCBI Taxonomy" id="2980103"/>
    <lineage>
        <taxon>Bacteria</taxon>
        <taxon>Bacillati</taxon>
        <taxon>Bacillota</taxon>
        <taxon>Bacilli</taxon>
        <taxon>Bacillales</taxon>
        <taxon>Bacillaceae</taxon>
        <taxon>Alkalihalobacterium</taxon>
    </lineage>
</organism>
<keyword evidence="5" id="KW-1185">Reference proteome</keyword>
<dbReference type="InterPro" id="IPR050902">
    <property type="entry name" value="ABC_Transporter_SBP"/>
</dbReference>
<accession>A0ABT5VCF0</accession>
<keyword evidence="2" id="KW-0732">Signal</keyword>
<dbReference type="Gene3D" id="3.40.50.1980">
    <property type="entry name" value="Nitrogenase molybdenum iron protein domain"/>
    <property type="match status" value="2"/>
</dbReference>
<comment type="similarity">
    <text evidence="1">Belongs to the bacterial solute-binding protein 8 family.</text>
</comment>
<proteinExistence type="inferred from homology"/>
<feature type="chain" id="PRO_5046154973" evidence="2">
    <location>
        <begin position="24"/>
        <end position="337"/>
    </location>
</feature>
<dbReference type="RefSeq" id="WP_275116773.1">
    <property type="nucleotide sequence ID" value="NZ_JAOTPO010000001.1"/>
</dbReference>
<dbReference type="Pfam" id="PF01497">
    <property type="entry name" value="Peripla_BP_2"/>
    <property type="match status" value="1"/>
</dbReference>
<dbReference type="PANTHER" id="PTHR30535:SF7">
    <property type="entry name" value="IRON(III) DICITRATE-BINDING PROTEIN"/>
    <property type="match status" value="1"/>
</dbReference>
<feature type="domain" description="Fe/B12 periplasmic-binding" evidence="3">
    <location>
        <begin position="73"/>
        <end position="337"/>
    </location>
</feature>
<dbReference type="EMBL" id="JAOTPO010000001">
    <property type="protein sequence ID" value="MDE5412153.1"/>
    <property type="molecule type" value="Genomic_DNA"/>
</dbReference>